<dbReference type="AlphaFoldDB" id="A0A369JQI0"/>
<accession>A0A369JQI0</accession>
<evidence type="ECO:0000313" key="4">
    <source>
        <dbReference type="EMBL" id="RDB21933.1"/>
    </source>
</evidence>
<dbReference type="GO" id="GO:0005634">
    <property type="term" value="C:nucleus"/>
    <property type="evidence" value="ECO:0007669"/>
    <property type="project" value="UniProtKB-SubCell"/>
</dbReference>
<proteinExistence type="predicted"/>
<comment type="subcellular location">
    <subcellularLocation>
        <location evidence="2">Nucleus</location>
    </subcellularLocation>
</comment>
<dbReference type="InterPro" id="IPR003105">
    <property type="entry name" value="SRA_YDG"/>
</dbReference>
<dbReference type="SMART" id="SM00466">
    <property type="entry name" value="SRA"/>
    <property type="match status" value="1"/>
</dbReference>
<dbReference type="InParanoid" id="A0A369JQI0"/>
<dbReference type="EMBL" id="LUEZ02000053">
    <property type="protein sequence ID" value="RDB21933.1"/>
    <property type="molecule type" value="Genomic_DNA"/>
</dbReference>
<dbReference type="SUPFAM" id="SSF88697">
    <property type="entry name" value="PUA domain-like"/>
    <property type="match status" value="1"/>
</dbReference>
<dbReference type="PROSITE" id="PS51015">
    <property type="entry name" value="YDG"/>
    <property type="match status" value="1"/>
</dbReference>
<dbReference type="Pfam" id="PF02182">
    <property type="entry name" value="SAD_SRA"/>
    <property type="match status" value="1"/>
</dbReference>
<sequence>MAERLRARLMQDTNLYPAGMPPPTDPKFRSIPGIPVGTVLRDRKECSKVGLHGPPVAGIWGTPELGAFSIVASGGYEDDRDEGEVLIYTGTGGQIDSYKGNNVQTKDQTFNHQDNMALKKSVETRRPVRVIRGHTYNSKYAPREGYRYDGDYIVVRAYLAPGKSGFKVCKYELRRVPKPGQLPIPTKI</sequence>
<feature type="domain" description="YDG" evidence="3">
    <location>
        <begin position="29"/>
        <end position="175"/>
    </location>
</feature>
<reference evidence="4" key="1">
    <citation type="submission" date="2018-04" db="EMBL/GenBank/DDBJ databases">
        <title>Whole genome sequencing of Hypsizygus marmoreus.</title>
        <authorList>
            <person name="Choi I.-G."/>
            <person name="Min B."/>
            <person name="Kim J.-G."/>
            <person name="Kim S."/>
            <person name="Oh Y.-L."/>
            <person name="Kong W.-S."/>
            <person name="Park H."/>
            <person name="Jeong J."/>
            <person name="Song E.-S."/>
        </authorList>
    </citation>
    <scope>NUCLEOTIDE SEQUENCE [LARGE SCALE GENOMIC DNA]</scope>
    <source>
        <strain evidence="4">51987-8</strain>
    </source>
</reference>
<dbReference type="InterPro" id="IPR036987">
    <property type="entry name" value="SRA-YDG_sf"/>
</dbReference>
<dbReference type="GO" id="GO:0016567">
    <property type="term" value="P:protein ubiquitination"/>
    <property type="evidence" value="ECO:0007669"/>
    <property type="project" value="TreeGrafter"/>
</dbReference>
<comment type="caution">
    <text evidence="4">The sequence shown here is derived from an EMBL/GenBank/DDBJ whole genome shotgun (WGS) entry which is preliminary data.</text>
</comment>
<evidence type="ECO:0000256" key="2">
    <source>
        <dbReference type="PROSITE-ProRule" id="PRU00358"/>
    </source>
</evidence>
<dbReference type="PANTHER" id="PTHR14140">
    <property type="entry name" value="E3 UBIQUITIN-PROTEIN LIGASE UHRF-RELATED"/>
    <property type="match status" value="1"/>
</dbReference>
<organism evidence="4 5">
    <name type="scientific">Hypsizygus marmoreus</name>
    <name type="common">White beech mushroom</name>
    <name type="synonym">Agaricus marmoreus</name>
    <dbReference type="NCBI Taxonomy" id="39966"/>
    <lineage>
        <taxon>Eukaryota</taxon>
        <taxon>Fungi</taxon>
        <taxon>Dikarya</taxon>
        <taxon>Basidiomycota</taxon>
        <taxon>Agaricomycotina</taxon>
        <taxon>Agaricomycetes</taxon>
        <taxon>Agaricomycetidae</taxon>
        <taxon>Agaricales</taxon>
        <taxon>Tricholomatineae</taxon>
        <taxon>Lyophyllaceae</taxon>
        <taxon>Hypsizygus</taxon>
    </lineage>
</organism>
<evidence type="ECO:0000256" key="1">
    <source>
        <dbReference type="ARBA" id="ARBA00023242"/>
    </source>
</evidence>
<evidence type="ECO:0000313" key="5">
    <source>
        <dbReference type="Proteomes" id="UP000076154"/>
    </source>
</evidence>
<protein>
    <submittedName>
        <fullName evidence="4">E3 ubiquitin-protein ligase UHRF1</fullName>
    </submittedName>
</protein>
<dbReference type="InterPro" id="IPR045134">
    <property type="entry name" value="UHRF1/2-like"/>
</dbReference>
<dbReference type="OrthoDB" id="2270193at2759"/>
<name>A0A369JQI0_HYPMA</name>
<dbReference type="Proteomes" id="UP000076154">
    <property type="component" value="Unassembled WGS sequence"/>
</dbReference>
<dbReference type="InterPro" id="IPR015947">
    <property type="entry name" value="PUA-like_sf"/>
</dbReference>
<keyword evidence="1 2" id="KW-0539">Nucleus</keyword>
<evidence type="ECO:0000259" key="3">
    <source>
        <dbReference type="PROSITE" id="PS51015"/>
    </source>
</evidence>
<dbReference type="GO" id="GO:0061630">
    <property type="term" value="F:ubiquitin protein ligase activity"/>
    <property type="evidence" value="ECO:0007669"/>
    <property type="project" value="TreeGrafter"/>
</dbReference>
<dbReference type="Gene3D" id="2.30.280.10">
    <property type="entry name" value="SRA-YDG"/>
    <property type="match status" value="1"/>
</dbReference>
<dbReference type="STRING" id="39966.A0A369JQI0"/>
<gene>
    <name evidence="4" type="primary">UHRF1_2</name>
    <name evidence="4" type="ORF">Hypma_011088</name>
</gene>
<dbReference type="GO" id="GO:0044027">
    <property type="term" value="P:negative regulation of gene expression via chromosomal CpG island methylation"/>
    <property type="evidence" value="ECO:0007669"/>
    <property type="project" value="TreeGrafter"/>
</dbReference>
<dbReference type="PANTHER" id="PTHR14140:SF27">
    <property type="entry name" value="OS04G0289800 PROTEIN"/>
    <property type="match status" value="1"/>
</dbReference>
<keyword evidence="5" id="KW-1185">Reference proteome</keyword>